<dbReference type="InterPro" id="IPR013103">
    <property type="entry name" value="RVT_2"/>
</dbReference>
<dbReference type="Pfam" id="PF07727">
    <property type="entry name" value="RVT_2"/>
    <property type="match status" value="2"/>
</dbReference>
<name>A0A178U7L4_ARATH</name>
<proteinExistence type="predicted"/>
<dbReference type="PANTHER" id="PTHR11439">
    <property type="entry name" value="GAG-POL-RELATED RETROTRANSPOSON"/>
    <property type="match status" value="1"/>
</dbReference>
<dbReference type="InterPro" id="IPR043502">
    <property type="entry name" value="DNA/RNA_pol_sf"/>
</dbReference>
<keyword evidence="3" id="KW-0496">Mitochondrion</keyword>
<protein>
    <recommendedName>
        <fullName evidence="1">Reverse transcriptase Ty1/copia-type domain-containing protein</fullName>
    </recommendedName>
</protein>
<dbReference type="ExpressionAtlas" id="A0A178U7L4">
    <property type="expression patterns" value="baseline and differential"/>
</dbReference>
<dbReference type="AlphaFoldDB" id="A0A178U7L4"/>
<reference evidence="4" key="1">
    <citation type="journal article" date="2016" name="Proc. Natl. Acad. Sci. U.S.A.">
        <title>Chromosome-level assembly of Arabidopsis thaliana Ler reveals the extent of translocation and inversion polymorphisms.</title>
        <authorList>
            <person name="Zapata L."/>
            <person name="Ding J."/>
            <person name="Willing E.M."/>
            <person name="Hartwig B."/>
            <person name="Bezdan D."/>
            <person name="Jiao W.B."/>
            <person name="Patel V."/>
            <person name="Velikkakam James G."/>
            <person name="Koornneef M."/>
            <person name="Ossowski S."/>
            <person name="Schneeberger K."/>
        </authorList>
    </citation>
    <scope>NUCLEOTIDE SEQUENCE [LARGE SCALE GENOMIC DNA]</scope>
    <source>
        <strain evidence="4">cv. Landsberg erecta</strain>
    </source>
</reference>
<dbReference type="EMBL" id="LUHQ01000021">
    <property type="protein sequence ID" value="OAO89177.1"/>
    <property type="molecule type" value="Genomic_DNA"/>
</dbReference>
<dbReference type="PANTHER" id="PTHR11439:SF524">
    <property type="entry name" value="RNA-DIRECTED DNA POLYMERASE, PROTEIN KINASE RLK-PELLE-DLSV FAMILY"/>
    <property type="match status" value="1"/>
</dbReference>
<reference evidence="3" key="2">
    <citation type="submission" date="2016-03" db="EMBL/GenBank/DDBJ databases">
        <title>Full-length assembly of Arabidopsis thaliana Ler reveals the complement of translocations and inversions.</title>
        <authorList>
            <person name="Zapata L."/>
            <person name="Schneeberger K."/>
            <person name="Ossowski S."/>
        </authorList>
    </citation>
    <scope>NUCLEOTIDE SEQUENCE [LARGE SCALE GENOMIC DNA]</scope>
    <source>
        <tissue evidence="3">Leaf</tissue>
    </source>
</reference>
<dbReference type="SUPFAM" id="SSF56672">
    <property type="entry name" value="DNA/RNA polymerases"/>
    <property type="match status" value="1"/>
</dbReference>
<feature type="domain" description="Reverse transcriptase Ty1/copia-type" evidence="1">
    <location>
        <begin position="161"/>
        <end position="269"/>
    </location>
</feature>
<evidence type="ECO:0000259" key="1">
    <source>
        <dbReference type="Pfam" id="PF07727"/>
    </source>
</evidence>
<feature type="domain" description="Reverse transcriptase Ty1/copia-type" evidence="1">
    <location>
        <begin position="54"/>
        <end position="127"/>
    </location>
</feature>
<dbReference type="Proteomes" id="UP000078284">
    <property type="component" value="Unassembled WGS sequence"/>
</dbReference>
<evidence type="ECO:0000313" key="4">
    <source>
        <dbReference type="Proteomes" id="UP000078284"/>
    </source>
</evidence>
<evidence type="ECO:0000313" key="3">
    <source>
        <dbReference type="EMBL" id="OAO89177.1"/>
    </source>
</evidence>
<comment type="caution">
    <text evidence="3">The sequence shown here is derived from an EMBL/GenBank/DDBJ whole genome shotgun (WGS) entry which is preliminary data.</text>
</comment>
<evidence type="ECO:0000313" key="2">
    <source>
        <dbReference type="EMBL" id="OAO89174.1"/>
    </source>
</evidence>
<dbReference type="EMBL" id="LUHQ01000021">
    <property type="protein sequence ID" value="OAO89174.1"/>
    <property type="molecule type" value="Genomic_DNA"/>
</dbReference>
<sequence length="428" mass="48091">MLTRSKAGINKLNPKYSLTITTTIKKEPKSVIFALKDPGWCQAMQEELDALSRNKTWILVPPPVNQNILGCKWVFKTKLHSDGTLDRLKARLVAKGFHQEEGIYFVETYSPVVRTATIRTILNVAQQLEVGQSINWMFKMHFSMGIFKKKRLVLGSTSLAIFDFLLEFGFVCSSADPSLFTYHNNSDVMYLLLYVDDILLTGSSNTLLNMLIFQLSSTFSMKDLGPVHYFLGIQIKTHPSGLFLSQTKYAEQILNNAGMLDCKPMSTPLPLKLNSSVSTAKYPDPSDFRSIVGALQYLTLTRPDISYAVNIVCQRMHEPTLADFDLLKRVLRYVKGTIFHGLYIHKNSKLNVQAFCDSDWAGCTSTRRSTTGFCTFLGCNIISWSAKRQPTVSRSSTETEYRALALTAAELTWSSASRSRDPSAMNTN</sequence>
<gene>
    <name evidence="2" type="ORF">AXX17_ATUG03510</name>
    <name evidence="3" type="ORF">AXX17_ATUG03990</name>
</gene>
<accession>A0A178U7L4</accession>
<dbReference type="CDD" id="cd09272">
    <property type="entry name" value="RNase_HI_RT_Ty1"/>
    <property type="match status" value="1"/>
</dbReference>
<geneLocation type="mitochondrion" evidence="3"/>
<organism evidence="3 4">
    <name type="scientific">Arabidopsis thaliana</name>
    <name type="common">Mouse-ear cress</name>
    <dbReference type="NCBI Taxonomy" id="3702"/>
    <lineage>
        <taxon>Eukaryota</taxon>
        <taxon>Viridiplantae</taxon>
        <taxon>Streptophyta</taxon>
        <taxon>Embryophyta</taxon>
        <taxon>Tracheophyta</taxon>
        <taxon>Spermatophyta</taxon>
        <taxon>Magnoliopsida</taxon>
        <taxon>eudicotyledons</taxon>
        <taxon>Gunneridae</taxon>
        <taxon>Pentapetalae</taxon>
        <taxon>rosids</taxon>
        <taxon>malvids</taxon>
        <taxon>Brassicales</taxon>
        <taxon>Brassicaceae</taxon>
        <taxon>Camelineae</taxon>
        <taxon>Arabidopsis</taxon>
    </lineage>
</organism>